<evidence type="ECO:0000256" key="10">
    <source>
        <dbReference type="SAM" id="MobiDB-lite"/>
    </source>
</evidence>
<evidence type="ECO:0000256" key="5">
    <source>
        <dbReference type="ARBA" id="ARBA00022806"/>
    </source>
</evidence>
<dbReference type="GO" id="GO:0005524">
    <property type="term" value="F:ATP binding"/>
    <property type="evidence" value="ECO:0007669"/>
    <property type="project" value="UniProtKB-KW"/>
</dbReference>
<protein>
    <recommendedName>
        <fullName evidence="15">PD-(D/E)XK endonuclease-like domain-containing protein</fullName>
    </recommendedName>
</protein>
<sequence>MKRIYTGWYTKRLRQEWIAQCGLFLRNGRRNFRFLLPTRYLIQQVRESLAASGYGVAEQVGTFDDLVDLGLSQETNLIRIDEQGKLAVLHRALQQAGDAALVPFAAILDKPGFAQSLLDAIEELKNSGIAESVLAGWVKDSGVLSERDVQYVRSFAAIYENYQKVLKEYAGGRLLDRQEGYRLAAEHLLQDGDRLLAGIETVFIDYLTVTPLQLPILEAVCRHVPHVEIFMPYPQEAAGIPILQKNRERLTDLLINMGFEHIELEAEPSGSADRAVRSSGAHSGGKAGEAERAAEENRFTRLAKSLFAEQVKPVQADGVELIPSSTLLQEVRAVAKEMKRLVKDGWQPEQIAIVTANDAAYRPLIHRVCKADRIAVRLADIRNLTEVPFVRRMLRVIGEQQADFSETATYQKHAETVRKRVAEAGLVEELYAAAAQAVITLDDLRRDVRAWQSCLDSLSSLVRAKRLFGERTVPFRVFWEEWREQLREQKVEVAGGAGSGVSVLRPAEVRGLSFRAVFVLGLNEDSYPKKPSDHWLLDRLEQAAVRNGYVLQRREQFELQNLLFRSCLLAAEERLYLSFLSPEADERNLRSPYLEAVMRCIAEGDWKHPARFASALSHLPISDRWEELSGEQEWRERAAVWLGGPANGEDLGEAADILRRVESEMTEHEAGRPTRLIGWRSVLERIALEEERESGGPSRFAGRLSDPAIHARLQEIYSSGYTWSVSKLNRYAVCPFQFFADHVLRIDPKEALEDGIPVDERGSFLHELTQRLLLPLTGESRVEQGAADKILADFDRIFEETCENWKGSDLTESLYWPIEKTRLQQEMRTWLERELEMLVQSRLRPVRLEWSFGGERRTGDAERKEMLDPQSTEERIGLPVGKETMWFRGRIDRVDLAEDGSRYAILDYKTSLARYKGSKDLENGTNWQVPLYLAIFEKWAGQQGQTLSALGGGYQKLAAKAEAMVGVWAEDAKSFGLTAIKRNDVRPDLEADLQNALLQVANQRDALRQGVFDAQPRADCDPYCPFGSVCRFDGKKKGELHEPIVDTANSRSETE</sequence>
<evidence type="ECO:0008006" key="15">
    <source>
        <dbReference type="Google" id="ProtNLM"/>
    </source>
</evidence>
<evidence type="ECO:0000259" key="12">
    <source>
        <dbReference type="Pfam" id="PF21445"/>
    </source>
</evidence>
<dbReference type="InterPro" id="IPR038726">
    <property type="entry name" value="PDDEXK_AddAB-type"/>
</dbReference>
<dbReference type="GO" id="GO:0004386">
    <property type="term" value="F:helicase activity"/>
    <property type="evidence" value="ECO:0007669"/>
    <property type="project" value="UniProtKB-KW"/>
</dbReference>
<name>A0A7I8D9D8_9BACL</name>
<reference evidence="13 14" key="1">
    <citation type="submission" date="2020-08" db="EMBL/GenBank/DDBJ databases">
        <title>Complete Genome Sequence of Effusibacillus dendaii Strain skT53, Isolated from Farmland soil.</title>
        <authorList>
            <person name="Konishi T."/>
            <person name="Kawasaki H."/>
        </authorList>
    </citation>
    <scope>NUCLEOTIDE SEQUENCE [LARGE SCALE GENOMIC DNA]</scope>
    <source>
        <strain evidence="14">skT53</strain>
    </source>
</reference>
<proteinExistence type="predicted"/>
<organism evidence="13 14">
    <name type="scientific">Effusibacillus dendaii</name>
    <dbReference type="NCBI Taxonomy" id="2743772"/>
    <lineage>
        <taxon>Bacteria</taxon>
        <taxon>Bacillati</taxon>
        <taxon>Bacillota</taxon>
        <taxon>Bacilli</taxon>
        <taxon>Bacillales</taxon>
        <taxon>Alicyclobacillaceae</taxon>
        <taxon>Effusibacillus</taxon>
    </lineage>
</organism>
<keyword evidence="9" id="KW-0234">DNA repair</keyword>
<keyword evidence="2" id="KW-0547">Nucleotide-binding</keyword>
<dbReference type="Proteomes" id="UP000593802">
    <property type="component" value="Chromosome"/>
</dbReference>
<dbReference type="RefSeq" id="WP_226375391.1">
    <property type="nucleotide sequence ID" value="NZ_AP023366.1"/>
</dbReference>
<evidence type="ECO:0000256" key="7">
    <source>
        <dbReference type="ARBA" id="ARBA00022840"/>
    </source>
</evidence>
<keyword evidence="6" id="KW-0269">Exonuclease</keyword>
<evidence type="ECO:0000256" key="9">
    <source>
        <dbReference type="ARBA" id="ARBA00023204"/>
    </source>
</evidence>
<gene>
    <name evidence="13" type="ORF">skT53_17430</name>
</gene>
<dbReference type="SUPFAM" id="SSF52540">
    <property type="entry name" value="P-loop containing nucleoside triphosphate hydrolases"/>
    <property type="match status" value="1"/>
</dbReference>
<dbReference type="Pfam" id="PF21445">
    <property type="entry name" value="ADDB_N"/>
    <property type="match status" value="1"/>
</dbReference>
<evidence type="ECO:0000256" key="8">
    <source>
        <dbReference type="ARBA" id="ARBA00023125"/>
    </source>
</evidence>
<evidence type="ECO:0000256" key="2">
    <source>
        <dbReference type="ARBA" id="ARBA00022741"/>
    </source>
</evidence>
<dbReference type="KEGG" id="eff:skT53_17430"/>
<evidence type="ECO:0000256" key="1">
    <source>
        <dbReference type="ARBA" id="ARBA00022722"/>
    </source>
</evidence>
<keyword evidence="1" id="KW-0540">Nuclease</keyword>
<dbReference type="PANTHER" id="PTHR30591:SF1">
    <property type="entry name" value="RECBCD ENZYME SUBUNIT RECC"/>
    <property type="match status" value="1"/>
</dbReference>
<accession>A0A7I8D9D8</accession>
<dbReference type="InterPro" id="IPR011604">
    <property type="entry name" value="PDDEXK-like_dom_sf"/>
</dbReference>
<evidence type="ECO:0000256" key="4">
    <source>
        <dbReference type="ARBA" id="ARBA00022801"/>
    </source>
</evidence>
<keyword evidence="7" id="KW-0067">ATP-binding</keyword>
<dbReference type="Gene3D" id="3.40.50.300">
    <property type="entry name" value="P-loop containing nucleotide triphosphate hydrolases"/>
    <property type="match status" value="2"/>
</dbReference>
<feature type="region of interest" description="Disordered" evidence="10">
    <location>
        <begin position="270"/>
        <end position="294"/>
    </location>
</feature>
<keyword evidence="5" id="KW-0347">Helicase</keyword>
<dbReference type="GO" id="GO:0006281">
    <property type="term" value="P:DNA repair"/>
    <property type="evidence" value="ECO:0007669"/>
    <property type="project" value="UniProtKB-KW"/>
</dbReference>
<dbReference type="PANTHER" id="PTHR30591">
    <property type="entry name" value="RECBCD ENZYME SUBUNIT RECC"/>
    <property type="match status" value="1"/>
</dbReference>
<dbReference type="InterPro" id="IPR027417">
    <property type="entry name" value="P-loop_NTPase"/>
</dbReference>
<dbReference type="Pfam" id="PF12705">
    <property type="entry name" value="PDDEXK_1"/>
    <property type="match status" value="1"/>
</dbReference>
<dbReference type="InterPro" id="IPR011335">
    <property type="entry name" value="Restrct_endonuc-II-like"/>
</dbReference>
<evidence type="ECO:0000256" key="6">
    <source>
        <dbReference type="ARBA" id="ARBA00022839"/>
    </source>
</evidence>
<keyword evidence="14" id="KW-1185">Reference proteome</keyword>
<dbReference type="GO" id="GO:0006310">
    <property type="term" value="P:DNA recombination"/>
    <property type="evidence" value="ECO:0007669"/>
    <property type="project" value="TreeGrafter"/>
</dbReference>
<dbReference type="InterPro" id="IPR049035">
    <property type="entry name" value="ADDB_N"/>
</dbReference>
<dbReference type="GO" id="GO:0004527">
    <property type="term" value="F:exonuclease activity"/>
    <property type="evidence" value="ECO:0007669"/>
    <property type="project" value="UniProtKB-KW"/>
</dbReference>
<keyword evidence="8" id="KW-0238">DNA-binding</keyword>
<dbReference type="EMBL" id="AP023366">
    <property type="protein sequence ID" value="BCJ86758.1"/>
    <property type="molecule type" value="Genomic_DNA"/>
</dbReference>
<evidence type="ECO:0000313" key="13">
    <source>
        <dbReference type="EMBL" id="BCJ86758.1"/>
    </source>
</evidence>
<evidence type="ECO:0000256" key="3">
    <source>
        <dbReference type="ARBA" id="ARBA00022763"/>
    </source>
</evidence>
<evidence type="ECO:0000259" key="11">
    <source>
        <dbReference type="Pfam" id="PF12705"/>
    </source>
</evidence>
<evidence type="ECO:0000313" key="14">
    <source>
        <dbReference type="Proteomes" id="UP000593802"/>
    </source>
</evidence>
<keyword evidence="3" id="KW-0227">DNA damage</keyword>
<dbReference type="Gene3D" id="3.90.320.10">
    <property type="match status" value="1"/>
</dbReference>
<keyword evidence="4" id="KW-0378">Hydrolase</keyword>
<dbReference type="AlphaFoldDB" id="A0A7I8D9D8"/>
<feature type="domain" description="PD-(D/E)XK endonuclease-like" evidence="11">
    <location>
        <begin position="722"/>
        <end position="1031"/>
    </location>
</feature>
<dbReference type="GO" id="GO:0003677">
    <property type="term" value="F:DNA binding"/>
    <property type="evidence" value="ECO:0007669"/>
    <property type="project" value="UniProtKB-KW"/>
</dbReference>
<feature type="domain" description="ATP-dependent helicase/deoxyribonuclease subunit B N-terminal" evidence="12">
    <location>
        <begin position="77"/>
        <end position="236"/>
    </location>
</feature>
<dbReference type="SUPFAM" id="SSF52980">
    <property type="entry name" value="Restriction endonuclease-like"/>
    <property type="match status" value="1"/>
</dbReference>